<organism evidence="1 2">
    <name type="scientific">Rubroshorea leprosula</name>
    <dbReference type="NCBI Taxonomy" id="152421"/>
    <lineage>
        <taxon>Eukaryota</taxon>
        <taxon>Viridiplantae</taxon>
        <taxon>Streptophyta</taxon>
        <taxon>Embryophyta</taxon>
        <taxon>Tracheophyta</taxon>
        <taxon>Spermatophyta</taxon>
        <taxon>Magnoliopsida</taxon>
        <taxon>eudicotyledons</taxon>
        <taxon>Gunneridae</taxon>
        <taxon>Pentapetalae</taxon>
        <taxon>rosids</taxon>
        <taxon>malvids</taxon>
        <taxon>Malvales</taxon>
        <taxon>Dipterocarpaceae</taxon>
        <taxon>Rubroshorea</taxon>
    </lineage>
</organism>
<dbReference type="AlphaFoldDB" id="A0AAV5IYL5"/>
<dbReference type="Proteomes" id="UP001054252">
    <property type="component" value="Unassembled WGS sequence"/>
</dbReference>
<accession>A0AAV5IYL5</accession>
<proteinExistence type="predicted"/>
<comment type="caution">
    <text evidence="1">The sequence shown here is derived from an EMBL/GenBank/DDBJ whole genome shotgun (WGS) entry which is preliminary data.</text>
</comment>
<dbReference type="EMBL" id="BPVZ01000020">
    <property type="protein sequence ID" value="GKV03740.1"/>
    <property type="molecule type" value="Genomic_DNA"/>
</dbReference>
<name>A0AAV5IYL5_9ROSI</name>
<evidence type="ECO:0000313" key="1">
    <source>
        <dbReference type="EMBL" id="GKV03740.1"/>
    </source>
</evidence>
<keyword evidence="2" id="KW-1185">Reference proteome</keyword>
<sequence length="63" mass="6762">MKSCIQEALNGNPGSISLKLHDSCTITTSKILTQPITTCPQDPSATHHLVLVCCTELAILIEK</sequence>
<gene>
    <name evidence="1" type="ORF">SLEP1_g15990</name>
</gene>
<protein>
    <submittedName>
        <fullName evidence="1">Uncharacterized protein</fullName>
    </submittedName>
</protein>
<reference evidence="1 2" key="1">
    <citation type="journal article" date="2021" name="Commun. Biol.">
        <title>The genome of Shorea leprosula (Dipterocarpaceae) highlights the ecological relevance of drought in aseasonal tropical rainforests.</title>
        <authorList>
            <person name="Ng K.K.S."/>
            <person name="Kobayashi M.J."/>
            <person name="Fawcett J.A."/>
            <person name="Hatakeyama M."/>
            <person name="Paape T."/>
            <person name="Ng C.H."/>
            <person name="Ang C.C."/>
            <person name="Tnah L.H."/>
            <person name="Lee C.T."/>
            <person name="Nishiyama T."/>
            <person name="Sese J."/>
            <person name="O'Brien M.J."/>
            <person name="Copetti D."/>
            <person name="Mohd Noor M.I."/>
            <person name="Ong R.C."/>
            <person name="Putra M."/>
            <person name="Sireger I.Z."/>
            <person name="Indrioko S."/>
            <person name="Kosugi Y."/>
            <person name="Izuno A."/>
            <person name="Isagi Y."/>
            <person name="Lee S.L."/>
            <person name="Shimizu K.K."/>
        </authorList>
    </citation>
    <scope>NUCLEOTIDE SEQUENCE [LARGE SCALE GENOMIC DNA]</scope>
    <source>
        <strain evidence="1">214</strain>
    </source>
</reference>
<evidence type="ECO:0000313" key="2">
    <source>
        <dbReference type="Proteomes" id="UP001054252"/>
    </source>
</evidence>